<proteinExistence type="predicted"/>
<sequence length="387" mass="43804">MASVDVLPPPPTTTSFGAIKRKRSVSKIDMAPKLPRHIPFVPAQHLRFQSPERIWTMAEIGMADRGVSPNAVSVPFPLFTEEAVHQMRAEVLSKPVWDNCKYSSNLAQCQLRGFAPEYAPFIYDVWHSPEVLEIVSKIAGVDLVPAMDFEIAHINISSTSDKEQEVVKQAFQEKEHRDADEGVSGCPFEDDQPIVDWHTDSYPFVCVTMLSDCTNMIGGETALRKGDGEVMKIRGPGMGHAVVLQGRYIEHQALRALGGSERITMVTSFRPKSAFVRDDTVLTTVRSISDLSELYSQYAEYRLEMLEERVRAHLKAIRDHKRARRSFDTAATKTFMVEQRNFLDSMLREMVDDELVTVGITDESHLLSDDLKLHQRKKTRLQIEDKV</sequence>
<evidence type="ECO:0000313" key="2">
    <source>
        <dbReference type="Proteomes" id="UP001203852"/>
    </source>
</evidence>
<comment type="caution">
    <text evidence="1">The sequence shown here is derived from an EMBL/GenBank/DDBJ whole genome shotgun (WGS) entry which is preliminary data.</text>
</comment>
<dbReference type="EMBL" id="MU404353">
    <property type="protein sequence ID" value="KAI1614286.1"/>
    <property type="molecule type" value="Genomic_DNA"/>
</dbReference>
<name>A0AAN6IE91_9EURO</name>
<evidence type="ECO:0008006" key="3">
    <source>
        <dbReference type="Google" id="ProtNLM"/>
    </source>
</evidence>
<keyword evidence="2" id="KW-1185">Reference proteome</keyword>
<organism evidence="1 2">
    <name type="scientific">Exophiala viscosa</name>
    <dbReference type="NCBI Taxonomy" id="2486360"/>
    <lineage>
        <taxon>Eukaryota</taxon>
        <taxon>Fungi</taxon>
        <taxon>Dikarya</taxon>
        <taxon>Ascomycota</taxon>
        <taxon>Pezizomycotina</taxon>
        <taxon>Eurotiomycetes</taxon>
        <taxon>Chaetothyriomycetidae</taxon>
        <taxon>Chaetothyriales</taxon>
        <taxon>Herpotrichiellaceae</taxon>
        <taxon>Exophiala</taxon>
    </lineage>
</organism>
<dbReference type="Proteomes" id="UP001203852">
    <property type="component" value="Unassembled WGS sequence"/>
</dbReference>
<gene>
    <name evidence="1" type="ORF">EDD36DRAFT_418129</name>
</gene>
<reference evidence="1" key="1">
    <citation type="journal article" date="2022" name="bioRxiv">
        <title>Deciphering the potential niche of two novel black yeast fungi from a biological soil crust based on their genomes, phenotypes, and melanin regulation.</title>
        <authorList>
            <consortium name="DOE Joint Genome Institute"/>
            <person name="Carr E.C."/>
            <person name="Barton Q."/>
            <person name="Grambo S."/>
            <person name="Sullivan M."/>
            <person name="Renfro C.M."/>
            <person name="Kuo A."/>
            <person name="Pangilinan J."/>
            <person name="Lipzen A."/>
            <person name="Keymanesh K."/>
            <person name="Savage E."/>
            <person name="Barry K."/>
            <person name="Grigoriev I.V."/>
            <person name="Riekhof W.R."/>
            <person name="Harris S.S."/>
        </authorList>
    </citation>
    <scope>NUCLEOTIDE SEQUENCE</scope>
    <source>
        <strain evidence="1">JF 03-4F</strain>
    </source>
</reference>
<dbReference type="AlphaFoldDB" id="A0AAN6IE91"/>
<accession>A0AAN6IE91</accession>
<dbReference type="PANTHER" id="PTHR41677:SF1">
    <property type="entry name" value="FE2OG DIOXYGENASE DOMAIN-CONTAINING PROTEIN"/>
    <property type="match status" value="1"/>
</dbReference>
<protein>
    <recommendedName>
        <fullName evidence="3">Fe2OG dioxygenase domain-containing protein</fullName>
    </recommendedName>
</protein>
<evidence type="ECO:0000313" key="1">
    <source>
        <dbReference type="EMBL" id="KAI1614286.1"/>
    </source>
</evidence>
<dbReference type="PANTHER" id="PTHR41677">
    <property type="entry name" value="YALI0B19030P"/>
    <property type="match status" value="1"/>
</dbReference>